<keyword evidence="1" id="KW-0472">Membrane</keyword>
<protein>
    <submittedName>
        <fullName evidence="2">Uncharacterized protein</fullName>
    </submittedName>
</protein>
<keyword evidence="3" id="KW-1185">Reference proteome</keyword>
<evidence type="ECO:0000313" key="2">
    <source>
        <dbReference type="EMBL" id="VEN33934.1"/>
    </source>
</evidence>
<dbReference type="Proteomes" id="UP000410492">
    <property type="component" value="Unassembled WGS sequence"/>
</dbReference>
<reference evidence="2 3" key="1">
    <citation type="submission" date="2019-01" db="EMBL/GenBank/DDBJ databases">
        <authorList>
            <person name="Sayadi A."/>
        </authorList>
    </citation>
    <scope>NUCLEOTIDE SEQUENCE [LARGE SCALE GENOMIC DNA]</scope>
</reference>
<organism evidence="2 3">
    <name type="scientific">Callosobruchus maculatus</name>
    <name type="common">Southern cowpea weevil</name>
    <name type="synonym">Pulse bruchid</name>
    <dbReference type="NCBI Taxonomy" id="64391"/>
    <lineage>
        <taxon>Eukaryota</taxon>
        <taxon>Metazoa</taxon>
        <taxon>Ecdysozoa</taxon>
        <taxon>Arthropoda</taxon>
        <taxon>Hexapoda</taxon>
        <taxon>Insecta</taxon>
        <taxon>Pterygota</taxon>
        <taxon>Neoptera</taxon>
        <taxon>Endopterygota</taxon>
        <taxon>Coleoptera</taxon>
        <taxon>Polyphaga</taxon>
        <taxon>Cucujiformia</taxon>
        <taxon>Chrysomeloidea</taxon>
        <taxon>Chrysomelidae</taxon>
        <taxon>Bruchinae</taxon>
        <taxon>Bruchini</taxon>
        <taxon>Callosobruchus</taxon>
    </lineage>
</organism>
<accession>A0A653BF74</accession>
<gene>
    <name evidence="2" type="ORF">CALMAC_LOCUS307</name>
</gene>
<feature type="non-terminal residue" evidence="2">
    <location>
        <position position="53"/>
    </location>
</feature>
<feature type="transmembrane region" description="Helical" evidence="1">
    <location>
        <begin position="31"/>
        <end position="51"/>
    </location>
</feature>
<proteinExistence type="predicted"/>
<keyword evidence="1" id="KW-0812">Transmembrane</keyword>
<keyword evidence="1" id="KW-1133">Transmembrane helix</keyword>
<dbReference type="AlphaFoldDB" id="A0A653BF74"/>
<dbReference type="OrthoDB" id="10431589at2759"/>
<evidence type="ECO:0000313" key="3">
    <source>
        <dbReference type="Proteomes" id="UP000410492"/>
    </source>
</evidence>
<sequence>MCRRLLVYLRKCKVAPFCLPVHIQLTVPADVALFLLIFLLCMHTGLNVVVFRP</sequence>
<name>A0A653BF74_CALMS</name>
<evidence type="ECO:0000256" key="1">
    <source>
        <dbReference type="SAM" id="Phobius"/>
    </source>
</evidence>
<dbReference type="EMBL" id="CAACVG010000331">
    <property type="protein sequence ID" value="VEN33934.1"/>
    <property type="molecule type" value="Genomic_DNA"/>
</dbReference>